<dbReference type="KEGG" id="sapo:SAPIO_CDS1052"/>
<dbReference type="Gene3D" id="3.90.550.10">
    <property type="entry name" value="Spore Coat Polysaccharide Biosynthesis Protein SpsA, Chain A"/>
    <property type="match status" value="1"/>
</dbReference>
<keyword evidence="4" id="KW-0812">Transmembrane</keyword>
<gene>
    <name evidence="5" type="ORF">SAPIO_CDS1052</name>
</gene>
<accession>A0A084GFR5</accession>
<dbReference type="GO" id="GO:0000136">
    <property type="term" value="C:mannan polymerase complex"/>
    <property type="evidence" value="ECO:0007669"/>
    <property type="project" value="TreeGrafter"/>
</dbReference>
<evidence type="ECO:0000256" key="1">
    <source>
        <dbReference type="ARBA" id="ARBA00005664"/>
    </source>
</evidence>
<feature type="transmembrane region" description="Helical" evidence="4">
    <location>
        <begin position="32"/>
        <end position="50"/>
    </location>
</feature>
<dbReference type="RefSeq" id="XP_016645976.1">
    <property type="nucleotide sequence ID" value="XM_016784100.1"/>
</dbReference>
<dbReference type="InterPro" id="IPR029044">
    <property type="entry name" value="Nucleotide-diphossugar_trans"/>
</dbReference>
<evidence type="ECO:0000313" key="5">
    <source>
        <dbReference type="EMBL" id="KEZ46177.1"/>
    </source>
</evidence>
<evidence type="ECO:0000256" key="2">
    <source>
        <dbReference type="ARBA" id="ARBA00022676"/>
    </source>
</evidence>
<keyword evidence="4" id="KW-0472">Membrane</keyword>
<evidence type="ECO:0000313" key="6">
    <source>
        <dbReference type="Proteomes" id="UP000028545"/>
    </source>
</evidence>
<dbReference type="GO" id="GO:0000009">
    <property type="term" value="F:alpha-1,6-mannosyltransferase activity"/>
    <property type="evidence" value="ECO:0007669"/>
    <property type="project" value="TreeGrafter"/>
</dbReference>
<dbReference type="OrthoDB" id="205108at2759"/>
<reference evidence="5 6" key="1">
    <citation type="journal article" date="2014" name="Genome Announc.">
        <title>Draft genome sequence of the pathogenic fungus Scedosporium apiospermum.</title>
        <authorList>
            <person name="Vandeputte P."/>
            <person name="Ghamrawi S."/>
            <person name="Rechenmann M."/>
            <person name="Iltis A."/>
            <person name="Giraud S."/>
            <person name="Fleury M."/>
            <person name="Thornton C."/>
            <person name="Delhaes L."/>
            <person name="Meyer W."/>
            <person name="Papon N."/>
            <person name="Bouchara J.P."/>
        </authorList>
    </citation>
    <scope>NUCLEOTIDE SEQUENCE [LARGE SCALE GENOMIC DNA]</scope>
    <source>
        <strain evidence="5 6">IHEM 14462</strain>
    </source>
</reference>
<dbReference type="OMA" id="DQDAYIM"/>
<dbReference type="GO" id="GO:0006487">
    <property type="term" value="P:protein N-linked glycosylation"/>
    <property type="evidence" value="ECO:0007669"/>
    <property type="project" value="TreeGrafter"/>
</dbReference>
<dbReference type="Pfam" id="PF05637">
    <property type="entry name" value="Glyco_transf_34"/>
    <property type="match status" value="1"/>
</dbReference>
<proteinExistence type="inferred from homology"/>
<dbReference type="PANTHER" id="PTHR31306:SF10">
    <property type="entry name" value="ALPHA-1,6-MANNOSYLTRANSFERASE MNN11-RELATED"/>
    <property type="match status" value="1"/>
</dbReference>
<dbReference type="AlphaFoldDB" id="A0A084GFR5"/>
<evidence type="ECO:0000256" key="3">
    <source>
        <dbReference type="ARBA" id="ARBA00022679"/>
    </source>
</evidence>
<evidence type="ECO:0000256" key="4">
    <source>
        <dbReference type="SAM" id="Phobius"/>
    </source>
</evidence>
<dbReference type="Proteomes" id="UP000028545">
    <property type="component" value="Unassembled WGS sequence"/>
</dbReference>
<dbReference type="PANTHER" id="PTHR31306">
    <property type="entry name" value="ALPHA-1,6-MANNOSYLTRANSFERASE MNN11-RELATED"/>
    <property type="match status" value="1"/>
</dbReference>
<keyword evidence="6" id="KW-1185">Reference proteome</keyword>
<keyword evidence="3 5" id="KW-0808">Transferase</keyword>
<name>A0A084GFR5_PSEDA</name>
<dbReference type="InterPro" id="IPR008630">
    <property type="entry name" value="Glyco_trans_34"/>
</dbReference>
<sequence length="313" mass="35767">MHFAYPSRKASNPPPFKPRSSRFPVLLRKGRLRTIALFGVAVLFLLYLFSGGSRQRTKSRHVPSGTPPVVMVTVLDSAHGLPYMETVRENRISYAKLHGYETFFVHVGDYDLHGSAMSWTKVVAMRHALNKFPDCQYIWFLHQDAFIMNPKISLHKDILAPGKLNELMMRNQPVALPDSIIHTYQALKPDNVDLVVTQDAGGMSPDSMVIRNTEWAEFFLDTWYDPLYRGYNFQKAEIHALEHIVQWHPTILSKLALIPQKFLNSYSRETLGQKYSDGDFVVRFAECTKTGDTSCQQEAGRYNELRLHAFASA</sequence>
<dbReference type="EMBL" id="JOWA01000044">
    <property type="protein sequence ID" value="KEZ46177.1"/>
    <property type="molecule type" value="Genomic_DNA"/>
</dbReference>
<dbReference type="GeneID" id="27719724"/>
<comment type="similarity">
    <text evidence="1">Belongs to the glycosyltransferase 34 family.</text>
</comment>
<dbReference type="HOGENOM" id="CLU_021434_2_1_1"/>
<protein>
    <submittedName>
        <fullName evidence="5">Putative Alpha-1,6-mannosyltransferase subunit</fullName>
    </submittedName>
</protein>
<dbReference type="VEuPathDB" id="FungiDB:SAPIO_CDS1052"/>
<dbReference type="FunFam" id="3.90.550.10:FF:000149">
    <property type="entry name" value="Alpha-1,6-mannosyltransferase subunit"/>
    <property type="match status" value="1"/>
</dbReference>
<keyword evidence="4" id="KW-1133">Transmembrane helix</keyword>
<comment type="caution">
    <text evidence="5">The sequence shown here is derived from an EMBL/GenBank/DDBJ whole genome shotgun (WGS) entry which is preliminary data.</text>
</comment>
<organism evidence="5 6">
    <name type="scientific">Pseudallescheria apiosperma</name>
    <name type="common">Scedosporium apiospermum</name>
    <dbReference type="NCBI Taxonomy" id="563466"/>
    <lineage>
        <taxon>Eukaryota</taxon>
        <taxon>Fungi</taxon>
        <taxon>Dikarya</taxon>
        <taxon>Ascomycota</taxon>
        <taxon>Pezizomycotina</taxon>
        <taxon>Sordariomycetes</taxon>
        <taxon>Hypocreomycetidae</taxon>
        <taxon>Microascales</taxon>
        <taxon>Microascaceae</taxon>
        <taxon>Scedosporium</taxon>
    </lineage>
</organism>
<keyword evidence="2 5" id="KW-0328">Glycosyltransferase</keyword>